<feature type="transmembrane region" description="Helical" evidence="2">
    <location>
        <begin position="29"/>
        <end position="48"/>
    </location>
</feature>
<feature type="region of interest" description="Disordered" evidence="1">
    <location>
        <begin position="758"/>
        <end position="802"/>
    </location>
</feature>
<sequence length="802" mass="85677">MKKILVSLFIGLFPSLLLADSLAPPASDLSVSYLATIFGVVDGVLHGTGSQILGTMLGSFNAAILVMASVLLTYALFISILNTAHQGEFLGQKWSSIWVPLRMVSGVGLLLPKATGYSFIQILVMWVVVQGVGAADQVWNVALDYMNRNGTVIEPVQGLASGGSGAGKSADNTFLVTKSGDILKSEVCMYTLYNGLVRQYKGKGIEVPDFASSLSVTGKGPNGSNTGKLIDYTKDKGGFITFPGKMDGTFAKYQGACGSVSWDFIGKADNAQVANPANLTANDSASIGVRQMTLDMNSMAKGIANKLAPAYDDQVSKVTLKKDDPLLVSNSLVYTSADYFAIVKPALRALKAGADTNLKDFIKDAKDTGWILAGSYYYQMAKLNESLRKINDLSVIKDQITPTFSPDYDSSVFKDINNPIILDNLKNNLPTKNGVIDDYIQNETTKAGNTSGGNQLFPSTGGDVSGTNGLLRQFLGSTFQSVDEFQKKLQKGLDNSGADPILTLSSIGDDLVHLVESVWISFFVIVTAVVVLGGVTGAAVSFFAPAGPIIAVLGALFGFIGLFMPIFTFWLMINLSLGATLAYYVPLIPFILFTFGAVTWFVIVLESVMAAPLVALGITHPEGHDFLGKAEQAVMLLASVFLRPMLMVFGFIFGIILSYVSISLLNQGFSIALRFMGGLGQDWLHGDILGLVSQTTLMIIYTSVILALVNRSFGMIYEVPNKVMRWIGAQAENTPEEGMLNQIRGSVDSNMREIGQAGSQAVQSGMQQGVSDMRSIGKQMQANKANKDKGTTVSPTGSAGNE</sequence>
<protein>
    <submittedName>
        <fullName evidence="4">Dot/Icm secretion system protein DotA</fullName>
    </submittedName>
</protein>
<evidence type="ECO:0000256" key="3">
    <source>
        <dbReference type="SAM" id="SignalP"/>
    </source>
</evidence>
<organism evidence="4 5">
    <name type="scientific">Candidatus Rickettsiella viridis</name>
    <dbReference type="NCBI Taxonomy" id="676208"/>
    <lineage>
        <taxon>Bacteria</taxon>
        <taxon>Pseudomonadati</taxon>
        <taxon>Pseudomonadota</taxon>
        <taxon>Gammaproteobacteria</taxon>
        <taxon>Legionellales</taxon>
        <taxon>Coxiellaceae</taxon>
        <taxon>Rickettsiella</taxon>
    </lineage>
</organism>
<keyword evidence="2" id="KW-0812">Transmembrane</keyword>
<feature type="transmembrane region" description="Helical" evidence="2">
    <location>
        <begin position="60"/>
        <end position="81"/>
    </location>
</feature>
<dbReference type="RefSeq" id="WP_126323116.1">
    <property type="nucleotide sequence ID" value="NZ_AP018005.1"/>
</dbReference>
<feature type="transmembrane region" description="Helical" evidence="2">
    <location>
        <begin position="688"/>
        <end position="709"/>
    </location>
</feature>
<feature type="transmembrane region" description="Helical" evidence="2">
    <location>
        <begin position="583"/>
        <end position="605"/>
    </location>
</feature>
<name>A0A2Z5UX53_9COXI</name>
<keyword evidence="3" id="KW-0732">Signal</keyword>
<evidence type="ECO:0000256" key="2">
    <source>
        <dbReference type="SAM" id="Phobius"/>
    </source>
</evidence>
<evidence type="ECO:0000313" key="5">
    <source>
        <dbReference type="Proteomes" id="UP000282483"/>
    </source>
</evidence>
<reference evidence="4 5" key="1">
    <citation type="submission" date="2017-03" db="EMBL/GenBank/DDBJ databases">
        <title>The genome sequence of Candidatus Rickettsiella viridis.</title>
        <authorList>
            <person name="Nikoh N."/>
            <person name="Tsuchida T."/>
            <person name="Yamaguchi K."/>
            <person name="Maeda T."/>
            <person name="Shigenobu S."/>
            <person name="Fukatsu T."/>
        </authorList>
    </citation>
    <scope>NUCLEOTIDE SEQUENCE [LARGE SCALE GENOMIC DNA]</scope>
    <source>
        <strain evidence="4 5">Ap-RA04</strain>
    </source>
</reference>
<dbReference type="NCBIfam" id="NF033886">
    <property type="entry name" value="T4SS_DotA"/>
    <property type="match status" value="1"/>
</dbReference>
<dbReference type="InterPro" id="IPR027628">
    <property type="entry name" value="DotA_TraY"/>
</dbReference>
<feature type="compositionally biased region" description="Polar residues" evidence="1">
    <location>
        <begin position="791"/>
        <end position="802"/>
    </location>
</feature>
<proteinExistence type="predicted"/>
<evidence type="ECO:0000313" key="4">
    <source>
        <dbReference type="EMBL" id="BBB15603.1"/>
    </source>
</evidence>
<gene>
    <name evidence="4" type="primary">dotA</name>
    <name evidence="4" type="ORF">RVIR1_11390</name>
</gene>
<feature type="transmembrane region" description="Helical" evidence="2">
    <location>
        <begin position="550"/>
        <end position="571"/>
    </location>
</feature>
<feature type="transmembrane region" description="Helical" evidence="2">
    <location>
        <begin position="519"/>
        <end position="543"/>
    </location>
</feature>
<dbReference type="NCBIfam" id="TIGR04346">
    <property type="entry name" value="DotA_TraY"/>
    <property type="match status" value="1"/>
</dbReference>
<keyword evidence="2" id="KW-0472">Membrane</keyword>
<keyword evidence="2" id="KW-1133">Transmembrane helix</keyword>
<keyword evidence="5" id="KW-1185">Reference proteome</keyword>
<dbReference type="EMBL" id="AP018005">
    <property type="protein sequence ID" value="BBB15603.1"/>
    <property type="molecule type" value="Genomic_DNA"/>
</dbReference>
<accession>A0A2Z5UX53</accession>
<feature type="compositionally biased region" description="Polar residues" evidence="1">
    <location>
        <begin position="758"/>
        <end position="770"/>
    </location>
</feature>
<dbReference type="AlphaFoldDB" id="A0A2Z5UX53"/>
<feature type="signal peptide" evidence="3">
    <location>
        <begin position="1"/>
        <end position="19"/>
    </location>
</feature>
<dbReference type="KEGG" id="rvi:RVIR1_11390"/>
<evidence type="ECO:0000256" key="1">
    <source>
        <dbReference type="SAM" id="MobiDB-lite"/>
    </source>
</evidence>
<dbReference type="OrthoDB" id="7010241at2"/>
<feature type="chain" id="PRO_5016281634" evidence="3">
    <location>
        <begin position="20"/>
        <end position="802"/>
    </location>
</feature>
<feature type="transmembrane region" description="Helical" evidence="2">
    <location>
        <begin position="645"/>
        <end position="668"/>
    </location>
</feature>
<dbReference type="Proteomes" id="UP000282483">
    <property type="component" value="Chromosome"/>
</dbReference>